<evidence type="ECO:0000313" key="4">
    <source>
        <dbReference type="Proteomes" id="UP000754883"/>
    </source>
</evidence>
<dbReference type="AlphaFoldDB" id="A0A9N9UQR7"/>
<sequence>MGAKGGIALKFLQWFIRGVQLLASALILGVYAYFLAALHNHDLNITNQVRAVAGISGAGVLYSIIGLLLLCCLAGIMFTSFIAIVLDVAFIGAFIYVAVANKNGASSCTGYLDTPFGKGQSSSKANGSDGFTALPSFHTACRLQSACLGVAIIAIIFFVLSILTEIALARHHNKEKRFGPGPNNNYTTGYGSGGLFNRIFRRGTKRAGPEENALPAHTTPEQLDHTRQSYATETTAVHSNDHTNPYSADYPKQETGYGYPTTQNAAVGHPTTTAATPQNYRYGDGVYDRA</sequence>
<feature type="region of interest" description="Disordered" evidence="1">
    <location>
        <begin position="268"/>
        <end position="290"/>
    </location>
</feature>
<comment type="caution">
    <text evidence="3">The sequence shown here is derived from an EMBL/GenBank/DDBJ whole genome shotgun (WGS) entry which is preliminary data.</text>
</comment>
<keyword evidence="2" id="KW-0472">Membrane</keyword>
<keyword evidence="2" id="KW-0812">Transmembrane</keyword>
<dbReference type="EMBL" id="CABFNO020001553">
    <property type="protein sequence ID" value="CAG9999797.1"/>
    <property type="molecule type" value="Genomic_DNA"/>
</dbReference>
<evidence type="ECO:0000256" key="1">
    <source>
        <dbReference type="SAM" id="MobiDB-lite"/>
    </source>
</evidence>
<keyword evidence="4" id="KW-1185">Reference proteome</keyword>
<keyword evidence="2" id="KW-1133">Transmembrane helix</keyword>
<organism evidence="3 4">
    <name type="scientific">Clonostachys byssicola</name>
    <dbReference type="NCBI Taxonomy" id="160290"/>
    <lineage>
        <taxon>Eukaryota</taxon>
        <taxon>Fungi</taxon>
        <taxon>Dikarya</taxon>
        <taxon>Ascomycota</taxon>
        <taxon>Pezizomycotina</taxon>
        <taxon>Sordariomycetes</taxon>
        <taxon>Hypocreomycetidae</taxon>
        <taxon>Hypocreales</taxon>
        <taxon>Bionectriaceae</taxon>
        <taxon>Clonostachys</taxon>
    </lineage>
</organism>
<dbReference type="Proteomes" id="UP000754883">
    <property type="component" value="Unassembled WGS sequence"/>
</dbReference>
<feature type="transmembrane region" description="Helical" evidence="2">
    <location>
        <begin position="51"/>
        <end position="74"/>
    </location>
</feature>
<feature type="transmembrane region" description="Helical" evidence="2">
    <location>
        <begin position="143"/>
        <end position="168"/>
    </location>
</feature>
<feature type="transmembrane region" description="Helical" evidence="2">
    <location>
        <begin position="21"/>
        <end position="39"/>
    </location>
</feature>
<evidence type="ECO:0008006" key="5">
    <source>
        <dbReference type="Google" id="ProtNLM"/>
    </source>
</evidence>
<reference evidence="3" key="1">
    <citation type="submission" date="2021-10" db="EMBL/GenBank/DDBJ databases">
        <authorList>
            <person name="Piombo E."/>
        </authorList>
    </citation>
    <scope>NUCLEOTIDE SEQUENCE</scope>
</reference>
<protein>
    <recommendedName>
        <fullName evidence="5">MARVEL domain-containing protein</fullName>
    </recommendedName>
</protein>
<dbReference type="OrthoDB" id="5342507at2759"/>
<accession>A0A9N9UQR7</accession>
<gene>
    <name evidence="3" type="ORF">CBYS24578_00002710</name>
</gene>
<name>A0A9N9UQR7_9HYPO</name>
<evidence type="ECO:0000256" key="2">
    <source>
        <dbReference type="SAM" id="Phobius"/>
    </source>
</evidence>
<feature type="compositionally biased region" description="Polar residues" evidence="1">
    <location>
        <begin position="268"/>
        <end position="279"/>
    </location>
</feature>
<evidence type="ECO:0000313" key="3">
    <source>
        <dbReference type="EMBL" id="CAG9999797.1"/>
    </source>
</evidence>
<feature type="transmembrane region" description="Helical" evidence="2">
    <location>
        <begin position="81"/>
        <end position="99"/>
    </location>
</feature>
<proteinExistence type="predicted"/>